<protein>
    <recommendedName>
        <fullName evidence="2">YokE-like PH domain-containing protein</fullName>
    </recommendedName>
</protein>
<accession>A0AB39V378</accession>
<evidence type="ECO:0000313" key="1">
    <source>
        <dbReference type="EMBL" id="XDU62211.1"/>
    </source>
</evidence>
<reference evidence="1" key="1">
    <citation type="submission" date="2024-07" db="EMBL/GenBank/DDBJ databases">
        <authorList>
            <person name="Li X.-J."/>
            <person name="Wang X."/>
        </authorList>
    </citation>
    <scope>NUCLEOTIDE SEQUENCE</scope>
    <source>
        <strain evidence="1">HSP-536</strain>
    </source>
</reference>
<dbReference type="RefSeq" id="WP_369715876.1">
    <property type="nucleotide sequence ID" value="NZ_CP165647.1"/>
</dbReference>
<dbReference type="KEGG" id="lala:AB8B28_11345"/>
<proteinExistence type="predicted"/>
<dbReference type="EMBL" id="CP165647">
    <property type="protein sequence ID" value="XDU62211.1"/>
    <property type="molecule type" value="Genomic_DNA"/>
</dbReference>
<organism evidence="1">
    <name type="scientific">Leptotrichia alba</name>
    <dbReference type="NCBI Taxonomy" id="3239304"/>
    <lineage>
        <taxon>Bacteria</taxon>
        <taxon>Fusobacteriati</taxon>
        <taxon>Fusobacteriota</taxon>
        <taxon>Fusobacteriia</taxon>
        <taxon>Fusobacteriales</taxon>
        <taxon>Leptotrichiaceae</taxon>
        <taxon>Leptotrichia</taxon>
    </lineage>
</organism>
<name>A0AB39V378_9FUSO</name>
<dbReference type="AlphaFoldDB" id="A0AB39V378"/>
<sequence>MKRNFKKVTENTGRKEVFKVMHDKVEIINDFNINEKREARIIFYNQKIYVILYRDLNFEELKWLNFYILIYGNQNYGKNTFFEFKLNKNNLIYHSQVWNIIENKKFKSESISLLVKALSSKAGV</sequence>
<evidence type="ECO:0008006" key="2">
    <source>
        <dbReference type="Google" id="ProtNLM"/>
    </source>
</evidence>
<gene>
    <name evidence="1" type="ORF">AB8B28_11345</name>
</gene>